<keyword evidence="2" id="KW-1185">Reference proteome</keyword>
<sequence length="145" mass="16047">AWIAPGNDRGWTWRLRARIDGEWRDWSASQAFDVETVDTDCGTLPPPQQIAPPDGAVFTHFPRTTVREWGAVPQAASYSLDLEVCQNPTCIEGQTTATPPVTGLTSTSYTFNFVGAQPGRWRVWAVNGSGMPGSKSGWRQFRFTQ</sequence>
<accession>A0ABU2SYL2</accession>
<feature type="non-terminal residue" evidence="1">
    <location>
        <position position="1"/>
    </location>
</feature>
<evidence type="ECO:0000313" key="2">
    <source>
        <dbReference type="Proteomes" id="UP001180531"/>
    </source>
</evidence>
<dbReference type="RefSeq" id="WP_311616585.1">
    <property type="nucleotide sequence ID" value="NZ_JAVRFI010000067.1"/>
</dbReference>
<protein>
    <submittedName>
        <fullName evidence="1">Uncharacterized protein</fullName>
    </submittedName>
</protein>
<comment type="caution">
    <text evidence="1">The sequence shown here is derived from an EMBL/GenBank/DDBJ whole genome shotgun (WGS) entry which is preliminary data.</text>
</comment>
<proteinExistence type="predicted"/>
<evidence type="ECO:0000313" key="1">
    <source>
        <dbReference type="EMBL" id="MDT0454089.1"/>
    </source>
</evidence>
<gene>
    <name evidence="1" type="ORF">RM609_34215</name>
</gene>
<name>A0ABU2SYL2_9ACTN</name>
<dbReference type="EMBL" id="JAVRFI010000067">
    <property type="protein sequence ID" value="MDT0454089.1"/>
    <property type="molecule type" value="Genomic_DNA"/>
</dbReference>
<organism evidence="1 2">
    <name type="scientific">Streptomyces hesseae</name>
    <dbReference type="NCBI Taxonomy" id="3075519"/>
    <lineage>
        <taxon>Bacteria</taxon>
        <taxon>Bacillati</taxon>
        <taxon>Actinomycetota</taxon>
        <taxon>Actinomycetes</taxon>
        <taxon>Kitasatosporales</taxon>
        <taxon>Streptomycetaceae</taxon>
        <taxon>Streptomyces</taxon>
    </lineage>
</organism>
<dbReference type="Proteomes" id="UP001180531">
    <property type="component" value="Unassembled WGS sequence"/>
</dbReference>
<reference evidence="1" key="1">
    <citation type="submission" date="2024-05" db="EMBL/GenBank/DDBJ databases">
        <title>30 novel species of actinomycetes from the DSMZ collection.</title>
        <authorList>
            <person name="Nouioui I."/>
        </authorList>
    </citation>
    <scope>NUCLEOTIDE SEQUENCE</scope>
    <source>
        <strain evidence="1">DSM 40473</strain>
    </source>
</reference>